<name>A0AAT9HTU6_9ACTN</name>
<keyword evidence="3" id="KW-0472">Membrane</keyword>
<feature type="region of interest" description="Disordered" evidence="2">
    <location>
        <begin position="388"/>
        <end position="469"/>
    </location>
</feature>
<keyword evidence="1" id="KW-0238">DNA-binding</keyword>
<reference evidence="5" key="2">
    <citation type="submission" date="2024-07" db="EMBL/GenBank/DDBJ databases">
        <title>Streptomyces haneummycinica sp. nov., a new antibiotic-producing actinobacterium isolated from marine sediment.</title>
        <authorList>
            <person name="Uemura M."/>
            <person name="Hamada M."/>
            <person name="Hirano S."/>
            <person name="Kobayashi K."/>
            <person name="Ohshiro T."/>
            <person name="Kobayashi T."/>
            <person name="Terahara T."/>
        </authorList>
    </citation>
    <scope>NUCLEOTIDE SEQUENCE</scope>
    <source>
        <strain evidence="5">KM77-8</strain>
    </source>
</reference>
<feature type="compositionally biased region" description="Polar residues" evidence="2">
    <location>
        <begin position="427"/>
        <end position="437"/>
    </location>
</feature>
<evidence type="ECO:0000256" key="3">
    <source>
        <dbReference type="SAM" id="Phobius"/>
    </source>
</evidence>
<dbReference type="PROSITE" id="PS50937">
    <property type="entry name" value="HTH_MERR_2"/>
    <property type="match status" value="1"/>
</dbReference>
<dbReference type="Gene3D" id="1.10.1660.10">
    <property type="match status" value="1"/>
</dbReference>
<dbReference type="GO" id="GO:0003700">
    <property type="term" value="F:DNA-binding transcription factor activity"/>
    <property type="evidence" value="ECO:0007669"/>
    <property type="project" value="InterPro"/>
</dbReference>
<reference evidence="5" key="1">
    <citation type="submission" date="2024-06" db="EMBL/GenBank/DDBJ databases">
        <authorList>
            <consortium name="consrtm"/>
            <person name="Uemura M."/>
            <person name="Terahara T."/>
        </authorList>
    </citation>
    <scope>NUCLEOTIDE SEQUENCE</scope>
    <source>
        <strain evidence="5">KM77-8</strain>
    </source>
</reference>
<dbReference type="SMART" id="SM00422">
    <property type="entry name" value="HTH_MERR"/>
    <property type="match status" value="1"/>
</dbReference>
<dbReference type="CDD" id="cd00592">
    <property type="entry name" value="HTH_MerR-like"/>
    <property type="match status" value="1"/>
</dbReference>
<protein>
    <recommendedName>
        <fullName evidence="4">HTH merR-type domain-containing protein</fullName>
    </recommendedName>
</protein>
<feature type="compositionally biased region" description="Low complexity" evidence="2">
    <location>
        <begin position="406"/>
        <end position="418"/>
    </location>
</feature>
<accession>A0AAT9HTU6</accession>
<gene>
    <name evidence="5" type="ORF">SHKM778_74250</name>
</gene>
<dbReference type="PANTHER" id="PTHR30204">
    <property type="entry name" value="REDOX-CYCLING DRUG-SENSING TRANSCRIPTIONAL ACTIVATOR SOXR"/>
    <property type="match status" value="1"/>
</dbReference>
<feature type="domain" description="HTH merR-type" evidence="4">
    <location>
        <begin position="1"/>
        <end position="69"/>
    </location>
</feature>
<evidence type="ECO:0000259" key="4">
    <source>
        <dbReference type="PROSITE" id="PS50937"/>
    </source>
</evidence>
<feature type="transmembrane region" description="Helical" evidence="3">
    <location>
        <begin position="325"/>
        <end position="344"/>
    </location>
</feature>
<keyword evidence="3" id="KW-1133">Transmembrane helix</keyword>
<dbReference type="AlphaFoldDB" id="A0AAT9HTU6"/>
<dbReference type="EMBL" id="AP035768">
    <property type="protein sequence ID" value="BFO21037.1"/>
    <property type="molecule type" value="Genomic_DNA"/>
</dbReference>
<evidence type="ECO:0000256" key="2">
    <source>
        <dbReference type="SAM" id="MobiDB-lite"/>
    </source>
</evidence>
<dbReference type="InterPro" id="IPR009061">
    <property type="entry name" value="DNA-bd_dom_put_sf"/>
</dbReference>
<dbReference type="InterPro" id="IPR000551">
    <property type="entry name" value="MerR-type_HTH_dom"/>
</dbReference>
<proteinExistence type="predicted"/>
<organism evidence="5">
    <name type="scientific">Streptomyces haneummycinicus</name>
    <dbReference type="NCBI Taxonomy" id="3074435"/>
    <lineage>
        <taxon>Bacteria</taxon>
        <taxon>Bacillati</taxon>
        <taxon>Actinomycetota</taxon>
        <taxon>Actinomycetes</taxon>
        <taxon>Kitasatosporales</taxon>
        <taxon>Streptomycetaceae</taxon>
        <taxon>Streptomyces</taxon>
    </lineage>
</organism>
<dbReference type="SUPFAM" id="SSF46955">
    <property type="entry name" value="Putative DNA-binding domain"/>
    <property type="match status" value="1"/>
</dbReference>
<dbReference type="InterPro" id="IPR047057">
    <property type="entry name" value="MerR_fam"/>
</dbReference>
<sequence>MRIGELARAVGVTSRAVRHYHQVGLLPEPVRLGNGYRDYGFRHAVVLARIRRLTELGLGLTEVRDVLADEAGKDLVEVLTELDEDLARQEAAIRERRARLRSLLETEGGLTAAGPGVAGAGRVVPGHRPSVRLPMAARDREMLALIETATPPGERERLMGLVGEVVDVPGGVERVRDLYERLDALADAEPDDPRVEETARALAASVPEGMVPEGSRRGGRQFSAGPLRRLPAGPGRGDPPHGADHQRGAVMRGVRTAGALAGAMAGHELRLMMSLWLWVARRRHGVGGGTAFGYARGEAAMMYGLAFVCVVETVALSVLLADWPAVHAVVLFLDVYTVVFVVALHAASVVRPHVVGDGVLRVRRAVHVDLRIPVERIASVRRELRMTHDAAEGSSISPSARRRPSRSNSTGPSPMSPSWGGGARSVWSASTRTTPTGSCARWPVPVSDPGGCRRGRTDASRAVPAHAVP</sequence>
<dbReference type="Pfam" id="PF13411">
    <property type="entry name" value="MerR_1"/>
    <property type="match status" value="1"/>
</dbReference>
<dbReference type="PANTHER" id="PTHR30204:SF93">
    <property type="entry name" value="HTH MERR-TYPE DOMAIN-CONTAINING PROTEIN"/>
    <property type="match status" value="1"/>
</dbReference>
<evidence type="ECO:0000256" key="1">
    <source>
        <dbReference type="ARBA" id="ARBA00023125"/>
    </source>
</evidence>
<keyword evidence="3" id="KW-0812">Transmembrane</keyword>
<feature type="region of interest" description="Disordered" evidence="2">
    <location>
        <begin position="205"/>
        <end position="246"/>
    </location>
</feature>
<dbReference type="GO" id="GO:0003677">
    <property type="term" value="F:DNA binding"/>
    <property type="evidence" value="ECO:0007669"/>
    <property type="project" value="UniProtKB-KW"/>
</dbReference>
<evidence type="ECO:0000313" key="5">
    <source>
        <dbReference type="EMBL" id="BFO21037.1"/>
    </source>
</evidence>
<feature type="transmembrane region" description="Helical" evidence="3">
    <location>
        <begin position="300"/>
        <end position="319"/>
    </location>
</feature>